<dbReference type="AlphaFoldDB" id="A0AAE1BHT8"/>
<feature type="domain" description="VWFA" evidence="17">
    <location>
        <begin position="246"/>
        <end position="453"/>
    </location>
</feature>
<comment type="caution">
    <text evidence="18">The sequence shown here is derived from an EMBL/GenBank/DDBJ whole genome shotgun (WGS) entry which is preliminary data.</text>
</comment>
<evidence type="ECO:0000259" key="17">
    <source>
        <dbReference type="PROSITE" id="PS50234"/>
    </source>
</evidence>
<evidence type="ECO:0000313" key="18">
    <source>
        <dbReference type="EMBL" id="KAK3851062.1"/>
    </source>
</evidence>
<evidence type="ECO:0000256" key="6">
    <source>
        <dbReference type="ARBA" id="ARBA00022723"/>
    </source>
</evidence>
<dbReference type="Pfam" id="PF08473">
    <property type="entry name" value="VGCC_alpha2"/>
    <property type="match status" value="1"/>
</dbReference>
<reference evidence="18" key="1">
    <citation type="submission" date="2023-10" db="EMBL/GenBank/DDBJ databases">
        <title>Genome assemblies of two species of porcelain crab, Petrolisthes cinctipes and Petrolisthes manimaculis (Anomura: Porcellanidae).</title>
        <authorList>
            <person name="Angst P."/>
        </authorList>
    </citation>
    <scope>NUCLEOTIDE SEQUENCE</scope>
    <source>
        <strain evidence="18">PB745_01</strain>
        <tissue evidence="18">Gill</tissue>
    </source>
</reference>
<keyword evidence="3" id="KW-0109">Calcium transport</keyword>
<keyword evidence="5" id="KW-0812">Transmembrane</keyword>
<gene>
    <name evidence="18" type="ORF">Pcinc_042259</name>
</gene>
<keyword evidence="13" id="KW-1015">Disulfide bond</keyword>
<name>A0AAE1BHT8_PETCI</name>
<evidence type="ECO:0000256" key="1">
    <source>
        <dbReference type="ARBA" id="ARBA00004479"/>
    </source>
</evidence>
<evidence type="ECO:0000256" key="4">
    <source>
        <dbReference type="ARBA" id="ARBA00022673"/>
    </source>
</evidence>
<dbReference type="InterPro" id="IPR013608">
    <property type="entry name" value="VWA_N"/>
</dbReference>
<keyword evidence="11" id="KW-0406">Ion transport</keyword>
<keyword evidence="7 16" id="KW-0732">Signal</keyword>
<dbReference type="Proteomes" id="UP001286313">
    <property type="component" value="Unassembled WGS sequence"/>
</dbReference>
<dbReference type="Gene3D" id="3.30.450.20">
    <property type="entry name" value="PAS domain"/>
    <property type="match status" value="1"/>
</dbReference>
<keyword evidence="19" id="KW-1185">Reference proteome</keyword>
<evidence type="ECO:0000256" key="16">
    <source>
        <dbReference type="SAM" id="SignalP"/>
    </source>
</evidence>
<keyword evidence="10" id="KW-1133">Transmembrane helix</keyword>
<sequence>MAVLGRGSPFSFSIFCLSLIICFCFPTAATFNSEAVGLATGSVERWLIQLHSELTLFDHRNIGLEKNLTGTPYVNIEMVDTESLTSELAANIQDFLSDKRKALSDIVYHLETATTTYLWNEDLNLNTTHPLLMKNLDPTNASHCLTPDPRLGVPTRRNVSGIHLPLEVYEGYPQILNGVQWSSTVDQKFQDNAEADPSLMWQYFAAQTGFMRVYPATSWYVPPNLIDLYDARLRQWYVQGSVPPKDMIILMDRSGSVHGQTFTIMKWAVKTLIDTLGENDFVNVAAFNSTTEWVNNCNYCEINRTNEDDGDGKRNGLCTQPLVQAATSNKKLLYSAIDALEDGGMASYSNALTFAYNAFKQFEGTREEGEGANCIKTIMLFSDGGTEWPEEVVKTFRSDNYTKSVRIFTFAVGPHPIPTAVLKQMACSTGGRYAVITTRSSVRTKIQESYNSLLSPPPAVSGSQPYQYTTVYSSAVDYMQALARPQAPSLADSMITFYQDRVTEELTLSITQPVYNNSDYLNTSYLVGVAGVDVPLRSLRDLTPYQSLDPNAYAFLLNHNGFLVLHPSLKKQLSYFSGSPHIDLVDVEEDTPKMQDIRTSMIDRRHDTVNVTRGWLRVDEHHWLPNSNVQISFTAIPKTRYSVGLVTVRNDELGELVVRDQDTSMMTPLNFSTMLIAPWPYCPHRHPPSDPSELTRLMEDIWKKEQGCRNSLVEGLLWSQSWTDDLFESWRNNLPQDVIGRAVFTRFGLTRFYPGSQRESVEKWRDPWKNTALRRGGVTKGVSVIPHTDGAFISTPVFVKKSGREALAAVVGVNVTSRRLREDLVKHLAFFDLNKYLVLLVDDGGFIVSATSTELHGKKLQGEFIGELEYPLLDTLVNLGVYGQETFIDVQALCPVGQEYTVSAGCRPPSLLTLIITFIKSMIGCVQYYTCLIYSFMLALIMPGVDGWTEWGMTQMGGLEACKMEHTIYHFDDDNNNKREIMAGSLACNNHTVEFAVKRLPSINAALVWLEISVVTDGGCGVLSSLPGVVPRRVSNADPCGYKGRYRRRPPTCLVSNITVGELGCSRSSRSVCSSLTLTLIMFISSVWIKKFHSS</sequence>
<dbReference type="GO" id="GO:0046872">
    <property type="term" value="F:metal ion binding"/>
    <property type="evidence" value="ECO:0007669"/>
    <property type="project" value="UniProtKB-KW"/>
</dbReference>
<evidence type="ECO:0000256" key="15">
    <source>
        <dbReference type="ARBA" id="ARBA00023303"/>
    </source>
</evidence>
<dbReference type="EMBL" id="JAWQEG010008065">
    <property type="protein sequence ID" value="KAK3851062.1"/>
    <property type="molecule type" value="Genomic_DNA"/>
</dbReference>
<dbReference type="PROSITE" id="PS50234">
    <property type="entry name" value="VWFA"/>
    <property type="match status" value="1"/>
</dbReference>
<dbReference type="Pfam" id="PF08399">
    <property type="entry name" value="VWA_N"/>
    <property type="match status" value="1"/>
</dbReference>
<keyword evidence="12" id="KW-0472">Membrane</keyword>
<evidence type="ECO:0000256" key="11">
    <source>
        <dbReference type="ARBA" id="ARBA00023065"/>
    </source>
</evidence>
<dbReference type="PANTHER" id="PTHR10166">
    <property type="entry name" value="VOLTAGE-DEPENDENT CALCIUM CHANNEL SUBUNIT ALPHA-2/DELTA-RELATED"/>
    <property type="match status" value="1"/>
</dbReference>
<evidence type="ECO:0000256" key="3">
    <source>
        <dbReference type="ARBA" id="ARBA00022568"/>
    </source>
</evidence>
<dbReference type="SMART" id="SM00327">
    <property type="entry name" value="VWA"/>
    <property type="match status" value="1"/>
</dbReference>
<keyword evidence="4" id="KW-0107">Calcium channel</keyword>
<feature type="chain" id="PRO_5042080238" description="VWFA domain-containing protein" evidence="16">
    <location>
        <begin position="31"/>
        <end position="1095"/>
    </location>
</feature>
<evidence type="ECO:0000256" key="8">
    <source>
        <dbReference type="ARBA" id="ARBA00022837"/>
    </source>
</evidence>
<dbReference type="InterPro" id="IPR013680">
    <property type="entry name" value="VDCC_a2/dsu"/>
</dbReference>
<dbReference type="GO" id="GO:0005245">
    <property type="term" value="F:voltage-gated calcium channel activity"/>
    <property type="evidence" value="ECO:0007669"/>
    <property type="project" value="TreeGrafter"/>
</dbReference>
<keyword evidence="14" id="KW-0325">Glycoprotein</keyword>
<dbReference type="PANTHER" id="PTHR10166:SF37">
    <property type="entry name" value="STOLID, ISOFORM H"/>
    <property type="match status" value="1"/>
</dbReference>
<evidence type="ECO:0000256" key="10">
    <source>
        <dbReference type="ARBA" id="ARBA00022989"/>
    </source>
</evidence>
<keyword evidence="15" id="KW-0407">Ion channel</keyword>
<evidence type="ECO:0000256" key="5">
    <source>
        <dbReference type="ARBA" id="ARBA00022692"/>
    </source>
</evidence>
<evidence type="ECO:0000313" key="19">
    <source>
        <dbReference type="Proteomes" id="UP001286313"/>
    </source>
</evidence>
<evidence type="ECO:0000256" key="13">
    <source>
        <dbReference type="ARBA" id="ARBA00023157"/>
    </source>
</evidence>
<dbReference type="InterPro" id="IPR002035">
    <property type="entry name" value="VWF_A"/>
</dbReference>
<feature type="signal peptide" evidence="16">
    <location>
        <begin position="1"/>
        <end position="30"/>
    </location>
</feature>
<accession>A0AAE1BHT8</accession>
<dbReference type="Gene3D" id="3.40.50.410">
    <property type="entry name" value="von Willebrand factor, type A domain"/>
    <property type="match status" value="1"/>
</dbReference>
<evidence type="ECO:0000256" key="7">
    <source>
        <dbReference type="ARBA" id="ARBA00022729"/>
    </source>
</evidence>
<evidence type="ECO:0000256" key="12">
    <source>
        <dbReference type="ARBA" id="ARBA00023136"/>
    </source>
</evidence>
<dbReference type="GO" id="GO:0005891">
    <property type="term" value="C:voltage-gated calcium channel complex"/>
    <property type="evidence" value="ECO:0007669"/>
    <property type="project" value="TreeGrafter"/>
</dbReference>
<evidence type="ECO:0000256" key="14">
    <source>
        <dbReference type="ARBA" id="ARBA00023180"/>
    </source>
</evidence>
<keyword evidence="8" id="KW-0106">Calcium</keyword>
<proteinExistence type="predicted"/>
<keyword evidence="9" id="KW-0851">Voltage-gated channel</keyword>
<dbReference type="InterPro" id="IPR036465">
    <property type="entry name" value="vWFA_dom_sf"/>
</dbReference>
<keyword evidence="2" id="KW-0813">Transport</keyword>
<protein>
    <recommendedName>
        <fullName evidence="17">VWFA domain-containing protein</fullName>
    </recommendedName>
</protein>
<dbReference type="Pfam" id="PF00092">
    <property type="entry name" value="VWA"/>
    <property type="match status" value="1"/>
</dbReference>
<evidence type="ECO:0000256" key="9">
    <source>
        <dbReference type="ARBA" id="ARBA00022882"/>
    </source>
</evidence>
<organism evidence="18 19">
    <name type="scientific">Petrolisthes cinctipes</name>
    <name type="common">Flat porcelain crab</name>
    <dbReference type="NCBI Taxonomy" id="88211"/>
    <lineage>
        <taxon>Eukaryota</taxon>
        <taxon>Metazoa</taxon>
        <taxon>Ecdysozoa</taxon>
        <taxon>Arthropoda</taxon>
        <taxon>Crustacea</taxon>
        <taxon>Multicrustacea</taxon>
        <taxon>Malacostraca</taxon>
        <taxon>Eumalacostraca</taxon>
        <taxon>Eucarida</taxon>
        <taxon>Decapoda</taxon>
        <taxon>Pleocyemata</taxon>
        <taxon>Anomura</taxon>
        <taxon>Galatheoidea</taxon>
        <taxon>Porcellanidae</taxon>
        <taxon>Petrolisthes</taxon>
    </lineage>
</organism>
<dbReference type="SUPFAM" id="SSF53300">
    <property type="entry name" value="vWA-like"/>
    <property type="match status" value="1"/>
</dbReference>
<dbReference type="InterPro" id="IPR051173">
    <property type="entry name" value="Ca_channel_alpha-2/delta"/>
</dbReference>
<evidence type="ECO:0000256" key="2">
    <source>
        <dbReference type="ARBA" id="ARBA00022448"/>
    </source>
</evidence>
<keyword evidence="6" id="KW-0479">Metal-binding</keyword>
<comment type="subcellular location">
    <subcellularLocation>
        <location evidence="1">Membrane</location>
        <topology evidence="1">Single-pass type I membrane protein</topology>
    </subcellularLocation>
</comment>